<dbReference type="CDD" id="cd14826">
    <property type="entry name" value="SR_alpha_SRX"/>
    <property type="match status" value="1"/>
</dbReference>
<dbReference type="Pfam" id="PF00448">
    <property type="entry name" value="SRP54"/>
    <property type="match status" value="1"/>
</dbReference>
<dbReference type="InterPro" id="IPR036225">
    <property type="entry name" value="SRP/SRP_N"/>
</dbReference>
<dbReference type="InterPro" id="IPR011012">
    <property type="entry name" value="Longin-like_dom_sf"/>
</dbReference>
<evidence type="ECO:0000256" key="2">
    <source>
        <dbReference type="ARBA" id="ARBA00008531"/>
    </source>
</evidence>
<feature type="region of interest" description="Disordered" evidence="11">
    <location>
        <begin position="191"/>
        <end position="284"/>
    </location>
</feature>
<evidence type="ECO:0000256" key="9">
    <source>
        <dbReference type="ARBA" id="ARBA00071429"/>
    </source>
</evidence>
<protein>
    <recommendedName>
        <fullName evidence="9">Signal recognition particle receptor subunit alpha homolog</fullName>
    </recommendedName>
    <alternativeName>
        <fullName evidence="10">Docking protein alpha</fullName>
    </alternativeName>
</protein>
<keyword evidence="7" id="KW-0472">Membrane</keyword>
<keyword evidence="5" id="KW-0256">Endoplasmic reticulum</keyword>
<dbReference type="GO" id="GO:0003924">
    <property type="term" value="F:GTPase activity"/>
    <property type="evidence" value="ECO:0007669"/>
    <property type="project" value="InterPro"/>
</dbReference>
<evidence type="ECO:0000313" key="13">
    <source>
        <dbReference type="Proteomes" id="UP000504637"/>
    </source>
</evidence>
<feature type="domain" description="SRP54-type proteins GTP-binding" evidence="12">
    <location>
        <begin position="659"/>
        <end position="672"/>
    </location>
</feature>
<dbReference type="Pfam" id="PF02881">
    <property type="entry name" value="SRP54_N"/>
    <property type="match status" value="1"/>
</dbReference>
<dbReference type="FunFam" id="1.20.120.140:FF:000009">
    <property type="entry name" value="Signal sequence receptor alpha subunit"/>
    <property type="match status" value="1"/>
</dbReference>
<keyword evidence="4" id="KW-0547">Nucleotide-binding</keyword>
<evidence type="ECO:0000256" key="8">
    <source>
        <dbReference type="ARBA" id="ARBA00023170"/>
    </source>
</evidence>
<evidence type="ECO:0000256" key="1">
    <source>
        <dbReference type="ARBA" id="ARBA00004397"/>
    </source>
</evidence>
<proteinExistence type="inferred from homology"/>
<dbReference type="Pfam" id="PF04086">
    <property type="entry name" value="SRP-alpha_N"/>
    <property type="match status" value="1"/>
</dbReference>
<evidence type="ECO:0000256" key="4">
    <source>
        <dbReference type="ARBA" id="ARBA00022741"/>
    </source>
</evidence>
<dbReference type="SMART" id="SM00962">
    <property type="entry name" value="SRP54"/>
    <property type="match status" value="1"/>
</dbReference>
<feature type="compositionally biased region" description="Polar residues" evidence="11">
    <location>
        <begin position="191"/>
        <end position="210"/>
    </location>
</feature>
<evidence type="ECO:0000256" key="10">
    <source>
        <dbReference type="ARBA" id="ARBA00081194"/>
    </source>
</evidence>
<keyword evidence="13" id="KW-1185">Reference proteome</keyword>
<feature type="region of interest" description="Disordered" evidence="11">
    <location>
        <begin position="133"/>
        <end position="178"/>
    </location>
</feature>
<keyword evidence="8" id="KW-0675">Receptor</keyword>
<dbReference type="GO" id="GO:0006614">
    <property type="term" value="P:SRP-dependent cotranslational protein targeting to membrane"/>
    <property type="evidence" value="ECO:0007669"/>
    <property type="project" value="InterPro"/>
</dbReference>
<gene>
    <name evidence="14" type="ORF">K489DRAFT_348396</name>
</gene>
<dbReference type="CDD" id="cd17876">
    <property type="entry name" value="SRalpha_C"/>
    <property type="match status" value="1"/>
</dbReference>
<name>A0A6J3MJW0_9PEZI</name>
<dbReference type="PANTHER" id="PTHR43134:SF1">
    <property type="entry name" value="SIGNAL RECOGNITION PARTICLE RECEPTOR SUBUNIT ALPHA"/>
    <property type="match status" value="1"/>
</dbReference>
<dbReference type="SUPFAM" id="SSF64356">
    <property type="entry name" value="SNARE-like"/>
    <property type="match status" value="1"/>
</dbReference>
<dbReference type="Proteomes" id="UP000504637">
    <property type="component" value="Unplaced"/>
</dbReference>
<dbReference type="AlphaFoldDB" id="A0A6J3MJW0"/>
<dbReference type="InterPro" id="IPR042101">
    <property type="entry name" value="SRP54_N_sf"/>
</dbReference>
<comment type="subunit">
    <text evidence="3">Heterodimer of an alpha and a beta chain.</text>
</comment>
<dbReference type="InterPro" id="IPR027417">
    <property type="entry name" value="P-loop_NTPase"/>
</dbReference>
<comment type="subcellular location">
    <subcellularLocation>
        <location evidence="1">Endoplasmic reticulum membrane</location>
        <topology evidence="1">Peripheral membrane protein</topology>
        <orientation evidence="1">Cytoplasmic side</orientation>
    </subcellularLocation>
</comment>
<evidence type="ECO:0000256" key="11">
    <source>
        <dbReference type="SAM" id="MobiDB-lite"/>
    </source>
</evidence>
<dbReference type="OrthoDB" id="1727884at2759"/>
<dbReference type="InterPro" id="IPR007222">
    <property type="entry name" value="Sig_recog_particle_rcpt_asu_N"/>
</dbReference>
<dbReference type="InterPro" id="IPR000897">
    <property type="entry name" value="SRP54_GTPase_dom"/>
</dbReference>
<dbReference type="InterPro" id="IPR013822">
    <property type="entry name" value="Signal_recog_particl_SRP54_hlx"/>
</dbReference>
<reference evidence="14" key="2">
    <citation type="submission" date="2020-04" db="EMBL/GenBank/DDBJ databases">
        <authorList>
            <consortium name="NCBI Genome Project"/>
        </authorList>
    </citation>
    <scope>NUCLEOTIDE SEQUENCE</scope>
    <source>
        <strain evidence="14">CBS 342.82</strain>
    </source>
</reference>
<dbReference type="GO" id="GO:0005785">
    <property type="term" value="C:signal recognition particle receptor complex"/>
    <property type="evidence" value="ECO:0007669"/>
    <property type="project" value="InterPro"/>
</dbReference>
<keyword evidence="6" id="KW-0342">GTP-binding</keyword>
<reference evidence="14" key="1">
    <citation type="submission" date="2020-01" db="EMBL/GenBank/DDBJ databases">
        <authorList>
            <consortium name="DOE Joint Genome Institute"/>
            <person name="Haridas S."/>
            <person name="Albert R."/>
            <person name="Binder M."/>
            <person name="Bloem J."/>
            <person name="Labutti K."/>
            <person name="Salamov A."/>
            <person name="Andreopoulos B."/>
            <person name="Baker S.E."/>
            <person name="Barry K."/>
            <person name="Bills G."/>
            <person name="Bluhm B.H."/>
            <person name="Cannon C."/>
            <person name="Castanera R."/>
            <person name="Culley D.E."/>
            <person name="Daum C."/>
            <person name="Ezra D."/>
            <person name="Gonzalez J.B."/>
            <person name="Henrissat B."/>
            <person name="Kuo A."/>
            <person name="Liang C."/>
            <person name="Lipzen A."/>
            <person name="Lutzoni F."/>
            <person name="Magnuson J."/>
            <person name="Mondo S."/>
            <person name="Nolan M."/>
            <person name="Ohm R."/>
            <person name="Pangilinan J."/>
            <person name="Park H.-J."/>
            <person name="Ramirez L."/>
            <person name="Alfaro M."/>
            <person name="Sun H."/>
            <person name="Tritt A."/>
            <person name="Yoshinaga Y."/>
            <person name="Zwiers L.-H."/>
            <person name="Turgeon B.G."/>
            <person name="Goodwin S.B."/>
            <person name="Spatafora J.W."/>
            <person name="Crous P.W."/>
            <person name="Grigoriev I.V."/>
        </authorList>
    </citation>
    <scope>NUCLEOTIDE SEQUENCE</scope>
    <source>
        <strain evidence="14">CBS 342.82</strain>
    </source>
</reference>
<keyword evidence="14" id="KW-0378">Hydrolase</keyword>
<dbReference type="SMART" id="SM00963">
    <property type="entry name" value="SRP54_N"/>
    <property type="match status" value="1"/>
</dbReference>
<dbReference type="SMART" id="SM00382">
    <property type="entry name" value="AAA"/>
    <property type="match status" value="1"/>
</dbReference>
<dbReference type="SUPFAM" id="SSF47364">
    <property type="entry name" value="Domain of the SRP/SRP receptor G-proteins"/>
    <property type="match status" value="1"/>
</dbReference>
<feature type="compositionally biased region" description="Polar residues" evidence="11">
    <location>
        <begin position="240"/>
        <end position="249"/>
    </location>
</feature>
<organism evidence="14">
    <name type="scientific">Dissoconium aciculare CBS 342.82</name>
    <dbReference type="NCBI Taxonomy" id="1314786"/>
    <lineage>
        <taxon>Eukaryota</taxon>
        <taxon>Fungi</taxon>
        <taxon>Dikarya</taxon>
        <taxon>Ascomycota</taxon>
        <taxon>Pezizomycotina</taxon>
        <taxon>Dothideomycetes</taxon>
        <taxon>Dothideomycetidae</taxon>
        <taxon>Mycosphaerellales</taxon>
        <taxon>Dissoconiaceae</taxon>
        <taxon>Dissoconium</taxon>
    </lineage>
</organism>
<dbReference type="Gene3D" id="3.40.50.300">
    <property type="entry name" value="P-loop containing nucleotide triphosphate hydrolases"/>
    <property type="match status" value="1"/>
</dbReference>
<dbReference type="GO" id="GO:0006886">
    <property type="term" value="P:intracellular protein transport"/>
    <property type="evidence" value="ECO:0007669"/>
    <property type="project" value="InterPro"/>
</dbReference>
<accession>A0A6J3MJW0</accession>
<evidence type="ECO:0000256" key="6">
    <source>
        <dbReference type="ARBA" id="ARBA00023134"/>
    </source>
</evidence>
<dbReference type="SUPFAM" id="SSF52540">
    <property type="entry name" value="P-loop containing nucleoside triphosphate hydrolases"/>
    <property type="match status" value="1"/>
</dbReference>
<reference evidence="14" key="3">
    <citation type="submission" date="2025-08" db="UniProtKB">
        <authorList>
            <consortium name="RefSeq"/>
        </authorList>
    </citation>
    <scope>IDENTIFICATION</scope>
    <source>
        <strain evidence="14">CBS 342.82</strain>
    </source>
</reference>
<sequence length="686" mass="74700">MLDAFEILTTSGIVLWRKHSTADPLSPNIINSLINDVFIEERRSPGTSANGENPPYRKEKYTLKWTAAKEIGLVFVAVYQSLIHLSWVDDLLRAVKELFIKRYGTELKKQNVTHIDCSHFDPTYETLLRRLDTGSAGQSQSPYDSESQVELTPPSSSASVTDEPADHDAPPPPMPGVRMSAAIQRRDIDVSENTSTDATPVATPDTSRPSTPLHAPARAHLLTAKAGPGKTSRRARKAGNSAQSTSAPFSSGDEASVRAGKGSKNVSKQKRRWDEHGMMVDGDDGEVLDYSAPSTGADDRVDQELDIEEVKAEDMGKRTGKGQFVLKDLEDEVDAILASSKSRTQDEVVGDDSGLLVTATSKLSGLFRNVVGGKKLSKQELQQPLQQMQNHLLQKNVAREAAERLCQSVEADLLDQKTASFTSIDRTIRESMAKALTRMLTPTSSLDLLRNVTSTIEGPNARPYVISIVGVNGVGKSTNLSKIAYFLLQNKFRVLVVAGDTFRSGAVEQLRVHVRNLSELSRRDDVGYVELFEKGYGKDAATVARDAVQFASNRGKGEMLYDVVLIDTAGRRHNDSRLMSSLTKFGQLANPDKIFMVGEALVGTDSVAQARNFAKEFVDTKGVMRNGGVGMDGFIISKCDTVGDMVGTLVSMVHATGIPVVFLGVGQHYGDLRGLNVGWAVDKLMK</sequence>
<dbReference type="PROSITE" id="PS00300">
    <property type="entry name" value="SRP54"/>
    <property type="match status" value="1"/>
</dbReference>
<dbReference type="Gene3D" id="3.30.450.60">
    <property type="match status" value="1"/>
</dbReference>
<dbReference type="InterPro" id="IPR003593">
    <property type="entry name" value="AAA+_ATPase"/>
</dbReference>
<comment type="similarity">
    <text evidence="2">Belongs to the GTP-binding SRP family.</text>
</comment>
<dbReference type="GO" id="GO:0005047">
    <property type="term" value="F:signal recognition particle binding"/>
    <property type="evidence" value="ECO:0007669"/>
    <property type="project" value="InterPro"/>
</dbReference>
<feature type="compositionally biased region" description="Polar residues" evidence="11">
    <location>
        <begin position="135"/>
        <end position="160"/>
    </location>
</feature>
<dbReference type="PANTHER" id="PTHR43134">
    <property type="entry name" value="SIGNAL RECOGNITION PARTICLE RECEPTOR SUBUNIT ALPHA"/>
    <property type="match status" value="1"/>
</dbReference>
<dbReference type="Gene3D" id="1.20.120.140">
    <property type="entry name" value="Signal recognition particle SRP54, nucleotide-binding domain"/>
    <property type="match status" value="1"/>
</dbReference>
<dbReference type="GO" id="GO:0005525">
    <property type="term" value="F:GTP binding"/>
    <property type="evidence" value="ECO:0007669"/>
    <property type="project" value="UniProtKB-KW"/>
</dbReference>
<dbReference type="GeneID" id="54360171"/>
<evidence type="ECO:0000313" key="14">
    <source>
        <dbReference type="RefSeq" id="XP_033464268.1"/>
    </source>
</evidence>
<evidence type="ECO:0000256" key="7">
    <source>
        <dbReference type="ARBA" id="ARBA00023136"/>
    </source>
</evidence>
<dbReference type="FunFam" id="3.40.50.300:FF:000566">
    <property type="entry name" value="Signal recognition particle receptor subunit alpha"/>
    <property type="match status" value="1"/>
</dbReference>
<evidence type="ECO:0000256" key="5">
    <source>
        <dbReference type="ARBA" id="ARBA00022824"/>
    </source>
</evidence>
<evidence type="ECO:0000256" key="3">
    <source>
        <dbReference type="ARBA" id="ARBA00011870"/>
    </source>
</evidence>
<dbReference type="RefSeq" id="XP_033464268.1">
    <property type="nucleotide sequence ID" value="XM_033602371.1"/>
</dbReference>
<evidence type="ECO:0000259" key="12">
    <source>
        <dbReference type="PROSITE" id="PS00300"/>
    </source>
</evidence>